<dbReference type="Proteomes" id="UP000299102">
    <property type="component" value="Unassembled WGS sequence"/>
</dbReference>
<organism evidence="2 3">
    <name type="scientific">Eumeta variegata</name>
    <name type="common">Bagworm moth</name>
    <name type="synonym">Eumeta japonica</name>
    <dbReference type="NCBI Taxonomy" id="151549"/>
    <lineage>
        <taxon>Eukaryota</taxon>
        <taxon>Metazoa</taxon>
        <taxon>Ecdysozoa</taxon>
        <taxon>Arthropoda</taxon>
        <taxon>Hexapoda</taxon>
        <taxon>Insecta</taxon>
        <taxon>Pterygota</taxon>
        <taxon>Neoptera</taxon>
        <taxon>Endopterygota</taxon>
        <taxon>Lepidoptera</taxon>
        <taxon>Glossata</taxon>
        <taxon>Ditrysia</taxon>
        <taxon>Tineoidea</taxon>
        <taxon>Psychidae</taxon>
        <taxon>Oiketicinae</taxon>
        <taxon>Eumeta</taxon>
    </lineage>
</organism>
<reference evidence="2 3" key="1">
    <citation type="journal article" date="2019" name="Commun. Biol.">
        <title>The bagworm genome reveals a unique fibroin gene that provides high tensile strength.</title>
        <authorList>
            <person name="Kono N."/>
            <person name="Nakamura H."/>
            <person name="Ohtoshi R."/>
            <person name="Tomita M."/>
            <person name="Numata K."/>
            <person name="Arakawa K."/>
        </authorList>
    </citation>
    <scope>NUCLEOTIDE SEQUENCE [LARGE SCALE GENOMIC DNA]</scope>
</reference>
<dbReference type="EMBL" id="BGZK01000440">
    <property type="protein sequence ID" value="GBP43686.1"/>
    <property type="molecule type" value="Genomic_DNA"/>
</dbReference>
<proteinExistence type="predicted"/>
<protein>
    <submittedName>
        <fullName evidence="2">Uncharacterized protein</fullName>
    </submittedName>
</protein>
<feature type="region of interest" description="Disordered" evidence="1">
    <location>
        <begin position="1"/>
        <end position="60"/>
    </location>
</feature>
<comment type="caution">
    <text evidence="2">The sequence shown here is derived from an EMBL/GenBank/DDBJ whole genome shotgun (WGS) entry which is preliminary data.</text>
</comment>
<gene>
    <name evidence="2" type="ORF">EVAR_30520_1</name>
</gene>
<accession>A0A4C1VWQ2</accession>
<keyword evidence="3" id="KW-1185">Reference proteome</keyword>
<evidence type="ECO:0000313" key="2">
    <source>
        <dbReference type="EMBL" id="GBP43686.1"/>
    </source>
</evidence>
<dbReference type="AlphaFoldDB" id="A0A4C1VWQ2"/>
<name>A0A4C1VWQ2_EUMVA</name>
<evidence type="ECO:0000313" key="3">
    <source>
        <dbReference type="Proteomes" id="UP000299102"/>
    </source>
</evidence>
<evidence type="ECO:0000256" key="1">
    <source>
        <dbReference type="SAM" id="MobiDB-lite"/>
    </source>
</evidence>
<feature type="compositionally biased region" description="Basic and acidic residues" evidence="1">
    <location>
        <begin position="25"/>
        <end position="39"/>
    </location>
</feature>
<sequence>MTARGAARHSPAQHHNNAGYTCVARSRDRPRRSPPDRSQPEIGFVTTRGTKLGAGRGGRGMHYSRLISIRRRQAADKKFSFDRSDACTLCAYVVFPARVQC</sequence>